<evidence type="ECO:0000313" key="6">
    <source>
        <dbReference type="Proteomes" id="UP000518316"/>
    </source>
</evidence>
<keyword evidence="1" id="KW-0805">Transcription regulation</keyword>
<evidence type="ECO:0000256" key="3">
    <source>
        <dbReference type="ARBA" id="ARBA00023163"/>
    </source>
</evidence>
<dbReference type="Pfam" id="PF14478">
    <property type="entry name" value="DUF4430"/>
    <property type="match status" value="1"/>
</dbReference>
<dbReference type="GO" id="GO:0003700">
    <property type="term" value="F:DNA-binding transcription factor activity"/>
    <property type="evidence" value="ECO:0007669"/>
    <property type="project" value="InterPro"/>
</dbReference>
<dbReference type="Proteomes" id="UP000518316">
    <property type="component" value="Unassembled WGS sequence"/>
</dbReference>
<keyword evidence="2" id="KW-0238">DNA-binding</keyword>
<dbReference type="RefSeq" id="WP_182598127.1">
    <property type="nucleotide sequence ID" value="NZ_JACIVC010000054.1"/>
</dbReference>
<keyword evidence="6" id="KW-1185">Reference proteome</keyword>
<dbReference type="InterPro" id="IPR018060">
    <property type="entry name" value="HTH_AraC"/>
</dbReference>
<feature type="domain" description="HTH araC/xylS-type" evidence="4">
    <location>
        <begin position="170"/>
        <end position="268"/>
    </location>
</feature>
<dbReference type="Gene3D" id="1.10.10.60">
    <property type="entry name" value="Homeodomain-like"/>
    <property type="match status" value="2"/>
</dbReference>
<organism evidence="5 6">
    <name type="scientific">Limosilactobacillus albertensis</name>
    <dbReference type="NCBI Taxonomy" id="2759752"/>
    <lineage>
        <taxon>Bacteria</taxon>
        <taxon>Bacillati</taxon>
        <taxon>Bacillota</taxon>
        <taxon>Bacilli</taxon>
        <taxon>Lactobacillales</taxon>
        <taxon>Lactobacillaceae</taxon>
        <taxon>Limosilactobacillus</taxon>
    </lineage>
</organism>
<comment type="caution">
    <text evidence="5">The sequence shown here is derived from an EMBL/GenBank/DDBJ whole genome shotgun (WGS) entry which is preliminary data.</text>
</comment>
<reference evidence="5 6" key="1">
    <citation type="submission" date="2020-07" db="EMBL/GenBank/DDBJ databases">
        <title>Description of Limosilactobacillus balticus sp. nov., Limosilactobacillus agrestis sp. nov., Limosilactobacillus albertensis sp. nov., Limosilactobacillus rudii sp. nov., Limosilactobacillus fastidiosus sp. nov., five novel Limosilactobacillus species isolated from the vertebrate gastrointestinal tract, and proposal of 6 subspecies of Limosilactobacillus reuteri adapted to the gastrointestinal tract of specific vertebrate hosts.</title>
        <authorList>
            <person name="Li F."/>
            <person name="Cheng C."/>
            <person name="Zheng J."/>
            <person name="Quevedo R.M."/>
            <person name="Li J."/>
            <person name="Roos S."/>
            <person name="Gaenzle M.G."/>
            <person name="Walter J."/>
        </authorList>
    </citation>
    <scope>NUCLEOTIDE SEQUENCE [LARGE SCALE GENOMIC DNA]</scope>
    <source>
        <strain evidence="5 6">RRLNB_1_1</strain>
    </source>
</reference>
<dbReference type="PRINTS" id="PR00032">
    <property type="entry name" value="HTHARAC"/>
</dbReference>
<sequence length="364" mass="41525">MYEYSSKFLNDIQRVTKTFQDLTKNNIVFTSVTGTVVDCNTLLFDSNVSLDYLRKLGFKNYFLFPLAVNCSLSGFFILDASHIDVDFIKLCGKYIETSLKEIISDKSNQIIILDPIEASKASSLAQSLNSILSISESPTGAGVYPLPTNFTVNGNNAGDSSPSDIEKNIMMALKYINSNLEKSLTLENVSQKIYLSPSYLSRIFKNYFNDNFINYINLQKIALAQEKLIFTNTPINKLAHSVGFSQTSYFTKIFKQKVGMTPSKYRKYNSAIKKIYTIPRNLQWRSNKSVYEISKDFFNKNEISFKARDLNGYPYIYSINDLNDVRNKAGWVYTVDCSQPIIPASEINVFDRSVIQWIYTEKII</sequence>
<dbReference type="GO" id="GO:0043565">
    <property type="term" value="F:sequence-specific DNA binding"/>
    <property type="evidence" value="ECO:0007669"/>
    <property type="project" value="InterPro"/>
</dbReference>
<evidence type="ECO:0000313" key="5">
    <source>
        <dbReference type="EMBL" id="MBB1069544.1"/>
    </source>
</evidence>
<protein>
    <submittedName>
        <fullName evidence="5">AraC family transcriptional regulator</fullName>
    </submittedName>
</protein>
<accession>A0A7W3TRL1</accession>
<dbReference type="PROSITE" id="PS00041">
    <property type="entry name" value="HTH_ARAC_FAMILY_1"/>
    <property type="match status" value="1"/>
</dbReference>
<evidence type="ECO:0000256" key="1">
    <source>
        <dbReference type="ARBA" id="ARBA00023015"/>
    </source>
</evidence>
<proteinExistence type="predicted"/>
<dbReference type="InterPro" id="IPR009057">
    <property type="entry name" value="Homeodomain-like_sf"/>
</dbReference>
<name>A0A7W3TRL1_9LACO</name>
<dbReference type="PANTHER" id="PTHR43280">
    <property type="entry name" value="ARAC-FAMILY TRANSCRIPTIONAL REGULATOR"/>
    <property type="match status" value="1"/>
</dbReference>
<keyword evidence="3" id="KW-0804">Transcription</keyword>
<dbReference type="InterPro" id="IPR018062">
    <property type="entry name" value="HTH_AraC-typ_CS"/>
</dbReference>
<evidence type="ECO:0000256" key="2">
    <source>
        <dbReference type="ARBA" id="ARBA00023125"/>
    </source>
</evidence>
<gene>
    <name evidence="5" type="ORF">H5S40_05155</name>
</gene>
<dbReference type="SMART" id="SM00342">
    <property type="entry name" value="HTH_ARAC"/>
    <property type="match status" value="1"/>
</dbReference>
<dbReference type="EMBL" id="JACIVC010000054">
    <property type="protein sequence ID" value="MBB1069544.1"/>
    <property type="molecule type" value="Genomic_DNA"/>
</dbReference>
<dbReference type="AlphaFoldDB" id="A0A7W3TRL1"/>
<evidence type="ECO:0000259" key="4">
    <source>
        <dbReference type="PROSITE" id="PS01124"/>
    </source>
</evidence>
<dbReference type="PROSITE" id="PS01124">
    <property type="entry name" value="HTH_ARAC_FAMILY_2"/>
    <property type="match status" value="1"/>
</dbReference>
<dbReference type="Pfam" id="PF12833">
    <property type="entry name" value="HTH_18"/>
    <property type="match status" value="1"/>
</dbReference>
<dbReference type="InterPro" id="IPR027954">
    <property type="entry name" value="Transcobalamin-like_C"/>
</dbReference>
<dbReference type="SUPFAM" id="SSF46689">
    <property type="entry name" value="Homeodomain-like"/>
    <property type="match status" value="2"/>
</dbReference>
<dbReference type="InterPro" id="IPR020449">
    <property type="entry name" value="Tscrpt_reg_AraC-type_HTH"/>
</dbReference>
<dbReference type="PANTHER" id="PTHR43280:SF10">
    <property type="entry name" value="REGULATORY PROTEIN POCR"/>
    <property type="match status" value="1"/>
</dbReference>